<dbReference type="Proteomes" id="UP000447873">
    <property type="component" value="Unassembled WGS sequence"/>
</dbReference>
<feature type="compositionally biased region" description="Low complexity" evidence="5">
    <location>
        <begin position="264"/>
        <end position="284"/>
    </location>
</feature>
<comment type="caution">
    <text evidence="7">The sequence shown here is derived from an EMBL/GenBank/DDBJ whole genome shotgun (WGS) entry which is preliminary data.</text>
</comment>
<feature type="domain" description="LIM zinc-binding" evidence="6">
    <location>
        <begin position="651"/>
        <end position="714"/>
    </location>
</feature>
<organism evidence="7 8">
    <name type="scientific">Venturia inaequalis</name>
    <name type="common">Apple scab fungus</name>
    <dbReference type="NCBI Taxonomy" id="5025"/>
    <lineage>
        <taxon>Eukaryota</taxon>
        <taxon>Fungi</taxon>
        <taxon>Dikarya</taxon>
        <taxon>Ascomycota</taxon>
        <taxon>Pezizomycotina</taxon>
        <taxon>Dothideomycetes</taxon>
        <taxon>Pleosporomycetidae</taxon>
        <taxon>Venturiales</taxon>
        <taxon>Venturiaceae</taxon>
        <taxon>Venturia</taxon>
    </lineage>
</organism>
<feature type="compositionally biased region" description="Polar residues" evidence="5">
    <location>
        <begin position="57"/>
        <end position="66"/>
    </location>
</feature>
<feature type="compositionally biased region" description="Pro residues" evidence="5">
    <location>
        <begin position="427"/>
        <end position="447"/>
    </location>
</feature>
<dbReference type="GO" id="GO:0030695">
    <property type="term" value="F:GTPase regulator activity"/>
    <property type="evidence" value="ECO:0007669"/>
    <property type="project" value="UniProtKB-ARBA"/>
</dbReference>
<feature type="domain" description="LIM zinc-binding" evidence="6">
    <location>
        <begin position="715"/>
        <end position="774"/>
    </location>
</feature>
<dbReference type="PROSITE" id="PS50023">
    <property type="entry name" value="LIM_DOMAIN_2"/>
    <property type="match status" value="2"/>
</dbReference>
<name>A0A8H3YMZ8_VENIN</name>
<dbReference type="SUPFAM" id="SSF57716">
    <property type="entry name" value="Glucocorticoid receptor-like (DNA-binding domain)"/>
    <property type="match status" value="1"/>
</dbReference>
<reference evidence="7 8" key="1">
    <citation type="submission" date="2018-12" db="EMBL/GenBank/DDBJ databases">
        <title>Venturia inaequalis Genome Resource.</title>
        <authorList>
            <person name="Lichtner F.J."/>
        </authorList>
    </citation>
    <scope>NUCLEOTIDE SEQUENCE [LARGE SCALE GENOMIC DNA]</scope>
    <source>
        <strain evidence="7 8">120213</strain>
    </source>
</reference>
<dbReference type="Gene3D" id="2.10.110.10">
    <property type="entry name" value="Cysteine Rich Protein"/>
    <property type="match status" value="2"/>
</dbReference>
<proteinExistence type="predicted"/>
<feature type="region of interest" description="Disordered" evidence="5">
    <location>
        <begin position="779"/>
        <end position="802"/>
    </location>
</feature>
<dbReference type="PROSITE" id="PS00478">
    <property type="entry name" value="LIM_DOMAIN_1"/>
    <property type="match status" value="1"/>
</dbReference>
<evidence type="ECO:0000313" key="8">
    <source>
        <dbReference type="Proteomes" id="UP000447873"/>
    </source>
</evidence>
<feature type="compositionally biased region" description="Low complexity" evidence="5">
    <location>
        <begin position="141"/>
        <end position="155"/>
    </location>
</feature>
<feature type="compositionally biased region" description="Basic residues" evidence="5">
    <location>
        <begin position="793"/>
        <end position="802"/>
    </location>
</feature>
<dbReference type="SMART" id="SM00132">
    <property type="entry name" value="LIM"/>
    <property type="match status" value="2"/>
</dbReference>
<dbReference type="InterPro" id="IPR017351">
    <property type="entry name" value="PINCH-1-4-like"/>
</dbReference>
<feature type="compositionally biased region" description="Low complexity" evidence="5">
    <location>
        <begin position="520"/>
        <end position="553"/>
    </location>
</feature>
<dbReference type="PANTHER" id="PTHR24210:SF14">
    <property type="entry name" value="LIM ZINC-BINDING DOMAIN-CONTAINING PROTEIN"/>
    <property type="match status" value="1"/>
</dbReference>
<dbReference type="EMBL" id="WNWS01000825">
    <property type="protein sequence ID" value="KAE9963521.1"/>
    <property type="molecule type" value="Genomic_DNA"/>
</dbReference>
<accession>A0A8H3YMZ8</accession>
<feature type="region of interest" description="Disordered" evidence="5">
    <location>
        <begin position="467"/>
        <end position="502"/>
    </location>
</feature>
<feature type="region of interest" description="Disordered" evidence="5">
    <location>
        <begin position="121"/>
        <end position="167"/>
    </location>
</feature>
<evidence type="ECO:0000256" key="1">
    <source>
        <dbReference type="ARBA" id="ARBA00022723"/>
    </source>
</evidence>
<feature type="compositionally biased region" description="Polar residues" evidence="5">
    <location>
        <begin position="611"/>
        <end position="621"/>
    </location>
</feature>
<keyword evidence="2 4" id="KW-0862">Zinc</keyword>
<keyword evidence="1 4" id="KW-0479">Metal-binding</keyword>
<dbReference type="CDD" id="cd08368">
    <property type="entry name" value="LIM"/>
    <property type="match status" value="1"/>
</dbReference>
<sequence>MATTTRPDSLLPTIKCSTCAQEIDLMSLADHICTPPSKPRAGDSKASGSDRPHLGPDSTSQLNYSPLQDPAIQFLPTPNAPPKSVGYLRSKKNVPPRIDAFAANQPFLQVAGSSTPLSAYSNYSDGQSTAPFSPNTQITTPSSMSSHKPTLSSTSPTPPSPKLAPNLESAFPLLAPKLSLSNGANGMPMNNMYAPLSPRPQGGAEVLQRMNTIAPGPFGHRVRPSQEPLPYAPTPEVQGVHSRNGSVKQQFRNEQGRQHFRKASSVSSVQSHRSHNSQQSVNSQIYQRRHESAVSNRARPSEAIDRFLDELQSEPSGSSIKSPELTKAGTFPEVTEDRQRPKIIGAGLPPPPSAPHYRTEFSHRGPMDERRPETSAGVTRAGYGGFSASLDPAVQNPRPSPSQYRYNVSTPTDPRRSRSRTIMQPSNPNPVPHIPPFEQPRPSPLPPVNNMSLPNVLRAQLQERTPILAGDSVARSRSRTITRTSESNNGMRPLMPAAPAFPTLNRLMTDQPMRSEMYHSPSDSASSGYASTGRSTPPSSVGSSISRSGSTDSTNERHWDGGALKTSAFLQPNSLQRPRMPAANDDLYNPPESPVDPAFQNMRLSKDSAGENGSRNIITDSQPRRAPDMRPFARAATAASAAMAFSKPSKGNCAACQQPIYGKSVKAAGGKPTGRYHKECFSCKTCQAPFPTAEFYVLNNAPYCGRHYHELNGSLCAKCDNGIEGQYLQTDRREKYHAHCFSCVECRVRLTEDYFEVNGQAFCERHAYSMTRSRGPQYGNGGGLGVHGASRPEKRRTRLMMM</sequence>
<feature type="compositionally biased region" description="Polar residues" evidence="5">
    <location>
        <begin position="241"/>
        <end position="253"/>
    </location>
</feature>
<feature type="region of interest" description="Disordered" evidence="5">
    <location>
        <begin position="515"/>
        <end position="628"/>
    </location>
</feature>
<dbReference type="InterPro" id="IPR001781">
    <property type="entry name" value="Znf_LIM"/>
</dbReference>
<feature type="region of interest" description="Disordered" evidence="5">
    <location>
        <begin position="389"/>
        <end position="450"/>
    </location>
</feature>
<evidence type="ECO:0000256" key="5">
    <source>
        <dbReference type="SAM" id="MobiDB-lite"/>
    </source>
</evidence>
<evidence type="ECO:0000256" key="3">
    <source>
        <dbReference type="ARBA" id="ARBA00023038"/>
    </source>
</evidence>
<evidence type="ECO:0000256" key="4">
    <source>
        <dbReference type="PROSITE-ProRule" id="PRU00125"/>
    </source>
</evidence>
<evidence type="ECO:0000259" key="6">
    <source>
        <dbReference type="PROSITE" id="PS50023"/>
    </source>
</evidence>
<gene>
    <name evidence="7" type="ORF">EG328_011324</name>
</gene>
<evidence type="ECO:0000313" key="7">
    <source>
        <dbReference type="EMBL" id="KAE9963521.1"/>
    </source>
</evidence>
<feature type="region of interest" description="Disordered" evidence="5">
    <location>
        <begin position="221"/>
        <end position="300"/>
    </location>
</feature>
<feature type="compositionally biased region" description="Polar residues" evidence="5">
    <location>
        <begin position="121"/>
        <end position="140"/>
    </location>
</feature>
<protein>
    <recommendedName>
        <fullName evidence="6">LIM zinc-binding domain-containing protein</fullName>
    </recommendedName>
</protein>
<dbReference type="GO" id="GO:0046872">
    <property type="term" value="F:metal ion binding"/>
    <property type="evidence" value="ECO:0007669"/>
    <property type="project" value="UniProtKB-KW"/>
</dbReference>
<evidence type="ECO:0000256" key="2">
    <source>
        <dbReference type="ARBA" id="ARBA00022833"/>
    </source>
</evidence>
<feature type="compositionally biased region" description="Basic and acidic residues" evidence="5">
    <location>
        <begin position="40"/>
        <end position="54"/>
    </location>
</feature>
<feature type="region of interest" description="Disordered" evidence="5">
    <location>
        <begin position="34"/>
        <end position="90"/>
    </location>
</feature>
<dbReference type="PANTHER" id="PTHR24210">
    <property type="entry name" value="LIM DOMAIN-CONTAINING PROTEIN"/>
    <property type="match status" value="1"/>
</dbReference>
<keyword evidence="3 4" id="KW-0440">LIM domain</keyword>
<dbReference type="Pfam" id="PF00412">
    <property type="entry name" value="LIM"/>
    <property type="match status" value="2"/>
</dbReference>
<dbReference type="AlphaFoldDB" id="A0A8H3YMZ8"/>